<gene>
    <name evidence="3" type="ORF">CAP_8614</name>
</gene>
<dbReference type="RefSeq" id="WP_044249968.1">
    <property type="nucleotide sequence ID" value="NZ_ASRX01000088.1"/>
</dbReference>
<proteinExistence type="predicted"/>
<dbReference type="AlphaFoldDB" id="A0A017SVY6"/>
<evidence type="ECO:0000256" key="2">
    <source>
        <dbReference type="SAM" id="SignalP"/>
    </source>
</evidence>
<comment type="caution">
    <text evidence="3">The sequence shown here is derived from an EMBL/GenBank/DDBJ whole genome shotgun (WGS) entry which is preliminary data.</text>
</comment>
<dbReference type="EMBL" id="ASRX01000088">
    <property type="protein sequence ID" value="EYF01109.1"/>
    <property type="molecule type" value="Genomic_DNA"/>
</dbReference>
<evidence type="ECO:0000313" key="3">
    <source>
        <dbReference type="EMBL" id="EYF01109.1"/>
    </source>
</evidence>
<keyword evidence="2" id="KW-0732">Signal</keyword>
<evidence type="ECO:0000313" key="4">
    <source>
        <dbReference type="Proteomes" id="UP000019678"/>
    </source>
</evidence>
<sequence length="116" mass="12126">MKTSSLVGAAIAMAVAAGCTASTQTEEGGDGARVITVDEVTVHEGQEPTQSLGELREPMAYEPGDSGGEPLPSAECWVTLEWCEHPVTGAPYCTYRNCTPQQAVNACFSLIDDTCG</sequence>
<feature type="signal peptide" evidence="2">
    <location>
        <begin position="1"/>
        <end position="21"/>
    </location>
</feature>
<dbReference type="OrthoDB" id="5518381at2"/>
<evidence type="ECO:0008006" key="5">
    <source>
        <dbReference type="Google" id="ProtNLM"/>
    </source>
</evidence>
<feature type="region of interest" description="Disordered" evidence="1">
    <location>
        <begin position="43"/>
        <end position="68"/>
    </location>
</feature>
<dbReference type="Proteomes" id="UP000019678">
    <property type="component" value="Unassembled WGS sequence"/>
</dbReference>
<feature type="chain" id="PRO_5001496078" description="Lipoprotein" evidence="2">
    <location>
        <begin position="22"/>
        <end position="116"/>
    </location>
</feature>
<keyword evidence="4" id="KW-1185">Reference proteome</keyword>
<reference evidence="3 4" key="1">
    <citation type="submission" date="2013-05" db="EMBL/GenBank/DDBJ databases">
        <title>Genome assembly of Chondromyces apiculatus DSM 436.</title>
        <authorList>
            <person name="Sharma G."/>
            <person name="Khatri I."/>
            <person name="Kaur C."/>
            <person name="Mayilraj S."/>
            <person name="Subramanian S."/>
        </authorList>
    </citation>
    <scope>NUCLEOTIDE SEQUENCE [LARGE SCALE GENOMIC DNA]</scope>
    <source>
        <strain evidence="3 4">DSM 436</strain>
    </source>
</reference>
<name>A0A017SVY6_9BACT</name>
<protein>
    <recommendedName>
        <fullName evidence="5">Lipoprotein</fullName>
    </recommendedName>
</protein>
<evidence type="ECO:0000256" key="1">
    <source>
        <dbReference type="SAM" id="MobiDB-lite"/>
    </source>
</evidence>
<dbReference type="PROSITE" id="PS51257">
    <property type="entry name" value="PROKAR_LIPOPROTEIN"/>
    <property type="match status" value="1"/>
</dbReference>
<accession>A0A017SVY6</accession>
<organism evidence="3 4">
    <name type="scientific">Chondromyces apiculatus DSM 436</name>
    <dbReference type="NCBI Taxonomy" id="1192034"/>
    <lineage>
        <taxon>Bacteria</taxon>
        <taxon>Pseudomonadati</taxon>
        <taxon>Myxococcota</taxon>
        <taxon>Polyangia</taxon>
        <taxon>Polyangiales</taxon>
        <taxon>Polyangiaceae</taxon>
        <taxon>Chondromyces</taxon>
    </lineage>
</organism>